<dbReference type="InterPro" id="IPR050767">
    <property type="entry name" value="Sel1_AlgK"/>
</dbReference>
<dbReference type="InterPro" id="IPR011990">
    <property type="entry name" value="TPR-like_helical_dom_sf"/>
</dbReference>
<dbReference type="AlphaFoldDB" id="A0A8J3DKH0"/>
<organism evidence="3 4">
    <name type="scientific">Limoniibacter endophyticus</name>
    <dbReference type="NCBI Taxonomy" id="1565040"/>
    <lineage>
        <taxon>Bacteria</taxon>
        <taxon>Pseudomonadati</taxon>
        <taxon>Pseudomonadota</taxon>
        <taxon>Alphaproteobacteria</taxon>
        <taxon>Hyphomicrobiales</taxon>
        <taxon>Bartonellaceae</taxon>
        <taxon>Limoniibacter</taxon>
    </lineage>
</organism>
<evidence type="ECO:0008006" key="5">
    <source>
        <dbReference type="Google" id="ProtNLM"/>
    </source>
</evidence>
<reference evidence="3" key="1">
    <citation type="journal article" date="2014" name="Int. J. Syst. Evol. Microbiol.">
        <title>Complete genome sequence of Corynebacterium casei LMG S-19264T (=DSM 44701T), isolated from a smear-ripened cheese.</title>
        <authorList>
            <consortium name="US DOE Joint Genome Institute (JGI-PGF)"/>
            <person name="Walter F."/>
            <person name="Albersmeier A."/>
            <person name="Kalinowski J."/>
            <person name="Ruckert C."/>
        </authorList>
    </citation>
    <scope>NUCLEOTIDE SEQUENCE</scope>
    <source>
        <strain evidence="3">KCTC 42097</strain>
    </source>
</reference>
<proteinExistence type="predicted"/>
<dbReference type="RefSeq" id="WP_189491328.1">
    <property type="nucleotide sequence ID" value="NZ_BMZO01000009.1"/>
</dbReference>
<dbReference type="PANTHER" id="PTHR11102">
    <property type="entry name" value="SEL-1-LIKE PROTEIN"/>
    <property type="match status" value="1"/>
</dbReference>
<feature type="chain" id="PRO_5035256504" description="Sel1 repeat family protein" evidence="2">
    <location>
        <begin position="25"/>
        <end position="346"/>
    </location>
</feature>
<keyword evidence="4" id="KW-1185">Reference proteome</keyword>
<evidence type="ECO:0000256" key="1">
    <source>
        <dbReference type="SAM" id="MobiDB-lite"/>
    </source>
</evidence>
<evidence type="ECO:0000313" key="4">
    <source>
        <dbReference type="Proteomes" id="UP000641137"/>
    </source>
</evidence>
<keyword evidence="2" id="KW-0732">Signal</keyword>
<evidence type="ECO:0000256" key="2">
    <source>
        <dbReference type="SAM" id="SignalP"/>
    </source>
</evidence>
<dbReference type="EMBL" id="BMZO01000009">
    <property type="protein sequence ID" value="GHC76789.1"/>
    <property type="molecule type" value="Genomic_DNA"/>
</dbReference>
<comment type="caution">
    <text evidence="3">The sequence shown here is derived from an EMBL/GenBank/DDBJ whole genome shotgun (WGS) entry which is preliminary data.</text>
</comment>
<dbReference type="SMART" id="SM00671">
    <property type="entry name" value="SEL1"/>
    <property type="match status" value="6"/>
</dbReference>
<feature type="signal peptide" evidence="2">
    <location>
        <begin position="1"/>
        <end position="24"/>
    </location>
</feature>
<name>A0A8J3DKH0_9HYPH</name>
<feature type="region of interest" description="Disordered" evidence="1">
    <location>
        <begin position="314"/>
        <end position="346"/>
    </location>
</feature>
<sequence length="346" mass="37209">MTRNVFLSAIIGGLALQGALPAVAQDAASPSSIRAERVDPERFGGKRIDEAFGAYQRGFYKTAYELALPRAKNDDPAAQTLVAEILSRGLGVKRDAAAAADWYRKAAENAYPEAQFQYALVLLEGRYANRDEQQAMALMEAAAESGNRLAQFNYAQMLVSADEDGKNMEKARSYYKRAADAGLPDAQYAMSQLDANGIGIEKPDETAARGWLEKAARAGFDSARVELATMMLWGKGGARDEKGGFEMMRRAARSGNVAAQNRLAKLYIQAIGNEGDPIEAASWYMVARSNGLLDPEMEEYLQGLTDEQLATARGRVGQAATQPASASEAASAAKTTPVPEIAPPPQ</sequence>
<gene>
    <name evidence="3" type="ORF">GCM10010136_27810</name>
</gene>
<reference evidence="3" key="2">
    <citation type="submission" date="2020-09" db="EMBL/GenBank/DDBJ databases">
        <authorList>
            <person name="Sun Q."/>
            <person name="Kim S."/>
        </authorList>
    </citation>
    <scope>NUCLEOTIDE SEQUENCE</scope>
    <source>
        <strain evidence="3">KCTC 42097</strain>
    </source>
</reference>
<dbReference type="Pfam" id="PF08238">
    <property type="entry name" value="Sel1"/>
    <property type="match status" value="6"/>
</dbReference>
<protein>
    <recommendedName>
        <fullName evidence="5">Sel1 repeat family protein</fullName>
    </recommendedName>
</protein>
<accession>A0A8J3DKH0</accession>
<dbReference type="Gene3D" id="1.25.40.10">
    <property type="entry name" value="Tetratricopeptide repeat domain"/>
    <property type="match status" value="2"/>
</dbReference>
<feature type="compositionally biased region" description="Low complexity" evidence="1">
    <location>
        <begin position="319"/>
        <end position="336"/>
    </location>
</feature>
<dbReference type="PANTHER" id="PTHR11102:SF160">
    <property type="entry name" value="ERAD-ASSOCIATED E3 UBIQUITIN-PROTEIN LIGASE COMPONENT HRD3"/>
    <property type="match status" value="1"/>
</dbReference>
<dbReference type="Proteomes" id="UP000641137">
    <property type="component" value="Unassembled WGS sequence"/>
</dbReference>
<dbReference type="InterPro" id="IPR006597">
    <property type="entry name" value="Sel1-like"/>
</dbReference>
<dbReference type="SUPFAM" id="SSF81901">
    <property type="entry name" value="HCP-like"/>
    <property type="match status" value="1"/>
</dbReference>
<evidence type="ECO:0000313" key="3">
    <source>
        <dbReference type="EMBL" id="GHC76789.1"/>
    </source>
</evidence>